<dbReference type="EMBL" id="JXTC01000164">
    <property type="protein sequence ID" value="PON84326.1"/>
    <property type="molecule type" value="Genomic_DNA"/>
</dbReference>
<organism evidence="2 3">
    <name type="scientific">Trema orientale</name>
    <name type="common">Charcoal tree</name>
    <name type="synonym">Celtis orientalis</name>
    <dbReference type="NCBI Taxonomy" id="63057"/>
    <lineage>
        <taxon>Eukaryota</taxon>
        <taxon>Viridiplantae</taxon>
        <taxon>Streptophyta</taxon>
        <taxon>Embryophyta</taxon>
        <taxon>Tracheophyta</taxon>
        <taxon>Spermatophyta</taxon>
        <taxon>Magnoliopsida</taxon>
        <taxon>eudicotyledons</taxon>
        <taxon>Gunneridae</taxon>
        <taxon>Pentapetalae</taxon>
        <taxon>rosids</taxon>
        <taxon>fabids</taxon>
        <taxon>Rosales</taxon>
        <taxon>Cannabaceae</taxon>
        <taxon>Trema</taxon>
    </lineage>
</organism>
<dbReference type="InParanoid" id="A0A2P5EFN8"/>
<dbReference type="Gene3D" id="3.30.559.10">
    <property type="entry name" value="Chloramphenicol acetyltransferase-like domain"/>
    <property type="match status" value="1"/>
</dbReference>
<protein>
    <submittedName>
        <fullName evidence="2">Transferase</fullName>
    </submittedName>
</protein>
<dbReference type="GO" id="GO:0016747">
    <property type="term" value="F:acyltransferase activity, transferring groups other than amino-acyl groups"/>
    <property type="evidence" value="ECO:0007669"/>
    <property type="project" value="TreeGrafter"/>
</dbReference>
<proteinExistence type="inferred from homology"/>
<dbReference type="Proteomes" id="UP000237000">
    <property type="component" value="Unassembled WGS sequence"/>
</dbReference>
<dbReference type="PANTHER" id="PTHR31642">
    <property type="entry name" value="TRICHOTHECENE 3-O-ACETYLTRANSFERASE"/>
    <property type="match status" value="1"/>
</dbReference>
<keyword evidence="2" id="KW-0808">Transferase</keyword>
<evidence type="ECO:0000313" key="2">
    <source>
        <dbReference type="EMBL" id="PON84326.1"/>
    </source>
</evidence>
<sequence length="252" mass="28183">MANLLIHVPTISFYRATPQKWLTQNNTTLSNILRQSLSRALVTFFPLAGRLRWSSIDTNHLELDCNAKGAEFIEAESKSRLDDFASSHECHDHLFPNVNYSLPLQDIPVMLVQLTRFACGGFSLGVSISHAIVNTQSCINFMSVWASLAEPLQKVPFFEPEVLLGGDTMTATLSKNSLGHYFRDRKADRKMKKALAIVRRSKDNMKKPTTTAGKPHRMAERSMSLVFSISLSCGCVNLPLLKGSLSRKNHFV</sequence>
<comment type="caution">
    <text evidence="2">The sequence shown here is derived from an EMBL/GenBank/DDBJ whole genome shotgun (WGS) entry which is preliminary data.</text>
</comment>
<dbReference type="AlphaFoldDB" id="A0A2P5EFN8"/>
<reference evidence="3" key="1">
    <citation type="submission" date="2016-06" db="EMBL/GenBank/DDBJ databases">
        <title>Parallel loss of symbiosis genes in relatives of nitrogen-fixing non-legume Parasponia.</title>
        <authorList>
            <person name="Van Velzen R."/>
            <person name="Holmer R."/>
            <person name="Bu F."/>
            <person name="Rutten L."/>
            <person name="Van Zeijl A."/>
            <person name="Liu W."/>
            <person name="Santuari L."/>
            <person name="Cao Q."/>
            <person name="Sharma T."/>
            <person name="Shen D."/>
            <person name="Roswanjaya Y."/>
            <person name="Wardhani T."/>
            <person name="Kalhor M.S."/>
            <person name="Jansen J."/>
            <person name="Van den Hoogen J."/>
            <person name="Gungor B."/>
            <person name="Hartog M."/>
            <person name="Hontelez J."/>
            <person name="Verver J."/>
            <person name="Yang W.-C."/>
            <person name="Schijlen E."/>
            <person name="Repin R."/>
            <person name="Schilthuizen M."/>
            <person name="Schranz E."/>
            <person name="Heidstra R."/>
            <person name="Miyata K."/>
            <person name="Fedorova E."/>
            <person name="Kohlen W."/>
            <person name="Bisseling T."/>
            <person name="Smit S."/>
            <person name="Geurts R."/>
        </authorList>
    </citation>
    <scope>NUCLEOTIDE SEQUENCE [LARGE SCALE GENOMIC DNA]</scope>
    <source>
        <strain evidence="3">cv. RG33-2</strain>
    </source>
</reference>
<name>A0A2P5EFN8_TREOI</name>
<dbReference type="Pfam" id="PF02458">
    <property type="entry name" value="Transferase"/>
    <property type="match status" value="1"/>
</dbReference>
<gene>
    <name evidence="2" type="ORF">TorRG33x02_198910</name>
</gene>
<evidence type="ECO:0000256" key="1">
    <source>
        <dbReference type="ARBA" id="ARBA00009861"/>
    </source>
</evidence>
<dbReference type="OrthoDB" id="1918817at2759"/>
<evidence type="ECO:0000313" key="3">
    <source>
        <dbReference type="Proteomes" id="UP000237000"/>
    </source>
</evidence>
<accession>A0A2P5EFN8</accession>
<dbReference type="PANTHER" id="PTHR31642:SF324">
    <property type="entry name" value="SPERMIDINE HYDROXYCINNAMOYL TRANSFERASE"/>
    <property type="match status" value="1"/>
</dbReference>
<dbReference type="InterPro" id="IPR050317">
    <property type="entry name" value="Plant_Fungal_Acyltransferase"/>
</dbReference>
<keyword evidence="3" id="KW-1185">Reference proteome</keyword>
<dbReference type="STRING" id="63057.A0A2P5EFN8"/>
<dbReference type="InterPro" id="IPR023213">
    <property type="entry name" value="CAT-like_dom_sf"/>
</dbReference>
<comment type="similarity">
    <text evidence="1">Belongs to the plant acyltransferase family.</text>
</comment>